<gene>
    <name evidence="9" type="ORF">BDP81DRAFT_316316</name>
</gene>
<evidence type="ECO:0000256" key="7">
    <source>
        <dbReference type="RuleBase" id="RU361277"/>
    </source>
</evidence>
<dbReference type="EMBL" id="JAHMHQ010000007">
    <property type="protein sequence ID" value="KAK1638550.1"/>
    <property type="molecule type" value="Genomic_DNA"/>
</dbReference>
<evidence type="ECO:0000256" key="1">
    <source>
        <dbReference type="ARBA" id="ARBA00001947"/>
    </source>
</evidence>
<dbReference type="InterPro" id="IPR036291">
    <property type="entry name" value="NAD(P)-bd_dom_sf"/>
</dbReference>
<dbReference type="SUPFAM" id="SSF51735">
    <property type="entry name" value="NAD(P)-binding Rossmann-fold domains"/>
    <property type="match status" value="1"/>
</dbReference>
<dbReference type="InterPro" id="IPR013149">
    <property type="entry name" value="ADH-like_C"/>
</dbReference>
<evidence type="ECO:0000256" key="4">
    <source>
        <dbReference type="ARBA" id="ARBA00022833"/>
    </source>
</evidence>
<dbReference type="SMART" id="SM00829">
    <property type="entry name" value="PKS_ER"/>
    <property type="match status" value="1"/>
</dbReference>
<dbReference type="InterPro" id="IPR002328">
    <property type="entry name" value="ADH_Zn_CS"/>
</dbReference>
<keyword evidence="3 7" id="KW-0479">Metal-binding</keyword>
<comment type="cofactor">
    <cofactor evidence="1 7">
        <name>Zn(2+)</name>
        <dbReference type="ChEBI" id="CHEBI:29105"/>
    </cofactor>
</comment>
<dbReference type="InterPro" id="IPR013154">
    <property type="entry name" value="ADH-like_N"/>
</dbReference>
<feature type="domain" description="Enoyl reductase (ER)" evidence="8">
    <location>
        <begin position="21"/>
        <end position="357"/>
    </location>
</feature>
<dbReference type="InterPro" id="IPR011032">
    <property type="entry name" value="GroES-like_sf"/>
</dbReference>
<dbReference type="PANTHER" id="PTHR42940">
    <property type="entry name" value="ALCOHOL DEHYDROGENASE 1-RELATED"/>
    <property type="match status" value="1"/>
</dbReference>
<dbReference type="SUPFAM" id="SSF50129">
    <property type="entry name" value="GroES-like"/>
    <property type="match status" value="1"/>
</dbReference>
<evidence type="ECO:0000259" key="8">
    <source>
        <dbReference type="SMART" id="SM00829"/>
    </source>
</evidence>
<evidence type="ECO:0000313" key="9">
    <source>
        <dbReference type="EMBL" id="KAK1638550.1"/>
    </source>
</evidence>
<dbReference type="GO" id="GO:0005737">
    <property type="term" value="C:cytoplasm"/>
    <property type="evidence" value="ECO:0007669"/>
    <property type="project" value="TreeGrafter"/>
</dbReference>
<name>A0AAI9ZVF5_9PEZI</name>
<dbReference type="GO" id="GO:0004022">
    <property type="term" value="F:alcohol dehydrogenase (NAD+) activity"/>
    <property type="evidence" value="ECO:0007669"/>
    <property type="project" value="TreeGrafter"/>
</dbReference>
<evidence type="ECO:0000256" key="2">
    <source>
        <dbReference type="ARBA" id="ARBA00008072"/>
    </source>
</evidence>
<dbReference type="CDD" id="cd08297">
    <property type="entry name" value="CAD3"/>
    <property type="match status" value="1"/>
</dbReference>
<dbReference type="PROSITE" id="PS00059">
    <property type="entry name" value="ADH_ZINC"/>
    <property type="match status" value="1"/>
</dbReference>
<dbReference type="Gene3D" id="3.40.50.720">
    <property type="entry name" value="NAD(P)-binding Rossmann-like Domain"/>
    <property type="match status" value="1"/>
</dbReference>
<keyword evidence="10" id="KW-1185">Reference proteome</keyword>
<accession>A0AAI9ZVF5</accession>
<dbReference type="GO" id="GO:0008270">
    <property type="term" value="F:zinc ion binding"/>
    <property type="evidence" value="ECO:0007669"/>
    <property type="project" value="InterPro"/>
</dbReference>
<evidence type="ECO:0000256" key="5">
    <source>
        <dbReference type="ARBA" id="ARBA00023002"/>
    </source>
</evidence>
<comment type="similarity">
    <text evidence="2 7">Belongs to the zinc-containing alcohol dehydrogenase family.</text>
</comment>
<dbReference type="PANTHER" id="PTHR42940:SF2">
    <property type="entry name" value="DEHYDROGENASE FAMILY OXIDOREDUCTASE, PUTATIVE (JCVI)-RELATED"/>
    <property type="match status" value="1"/>
</dbReference>
<organism evidence="9 10">
    <name type="scientific">Colletotrichum phormii</name>
    <dbReference type="NCBI Taxonomy" id="359342"/>
    <lineage>
        <taxon>Eukaryota</taxon>
        <taxon>Fungi</taxon>
        <taxon>Dikarya</taxon>
        <taxon>Ascomycota</taxon>
        <taxon>Pezizomycotina</taxon>
        <taxon>Sordariomycetes</taxon>
        <taxon>Hypocreomycetidae</taxon>
        <taxon>Glomerellales</taxon>
        <taxon>Glomerellaceae</taxon>
        <taxon>Colletotrichum</taxon>
        <taxon>Colletotrichum acutatum species complex</taxon>
    </lineage>
</organism>
<dbReference type="Proteomes" id="UP001243989">
    <property type="component" value="Unassembled WGS sequence"/>
</dbReference>
<dbReference type="RefSeq" id="XP_060447157.1">
    <property type="nucleotide sequence ID" value="XM_060584166.1"/>
</dbReference>
<evidence type="ECO:0000313" key="10">
    <source>
        <dbReference type="Proteomes" id="UP001243989"/>
    </source>
</evidence>
<keyword evidence="4 7" id="KW-0862">Zinc</keyword>
<proteinExistence type="inferred from homology"/>
<evidence type="ECO:0000256" key="6">
    <source>
        <dbReference type="ARBA" id="ARBA00023027"/>
    </source>
</evidence>
<dbReference type="GeneID" id="85469028"/>
<dbReference type="Pfam" id="PF00107">
    <property type="entry name" value="ADH_zinc_N"/>
    <property type="match status" value="1"/>
</dbReference>
<keyword evidence="5" id="KW-0560">Oxidoreductase</keyword>
<dbReference type="FunFam" id="3.40.50.720:FF:000039">
    <property type="entry name" value="Alcohol dehydrogenase AdhP"/>
    <property type="match status" value="1"/>
</dbReference>
<dbReference type="Gene3D" id="3.90.180.10">
    <property type="entry name" value="Medium-chain alcohol dehydrogenases, catalytic domain"/>
    <property type="match status" value="1"/>
</dbReference>
<comment type="caution">
    <text evidence="9">The sequence shown here is derived from an EMBL/GenBank/DDBJ whole genome shotgun (WGS) entry which is preliminary data.</text>
</comment>
<dbReference type="AlphaFoldDB" id="A0AAI9ZVF5"/>
<protein>
    <submittedName>
        <fullName evidence="9">Chaperonin 10-like protein</fullName>
    </submittedName>
</protein>
<evidence type="ECO:0000256" key="3">
    <source>
        <dbReference type="ARBA" id="ARBA00022723"/>
    </source>
</evidence>
<sequence length="360" mass="38540">MEEDGDELPSVQKAAVIQNPGPNASIVVQHNVPVGTPGPHEVLVRISATGVCGSETRAFRGWGVYDPIVGHEGIGRIVKLGPGVPEELLGQKVGVKWLYSACGTCSVCIRGHQNNCPKQLNTGKHRPGTLQQYVVADSRYVTRIPDGLPDAEVAPLLCAGLTMMGAVSKLEGDLSPGDWVVIQGAAGGLGHLGVQIASRLRGYRVIAVDSSGHDQFCRDNGAESFIDYTKEDVEKKVMELTGEGAHAVLVVPESEDAYITAPKLVRSMGTIVCVGLPRNDFDLPIPVTLCALKGEFFLRSSLNVKGAMVGTEDEMSELLREAVKGRIRASVEYFHLQQTEEIVGQLMNGDMFGRAVITSI</sequence>
<reference evidence="9" key="1">
    <citation type="submission" date="2021-06" db="EMBL/GenBank/DDBJ databases">
        <title>Comparative genomics, transcriptomics and evolutionary studies reveal genomic signatures of adaptation to plant cell wall in hemibiotrophic fungi.</title>
        <authorList>
            <consortium name="DOE Joint Genome Institute"/>
            <person name="Baroncelli R."/>
            <person name="Diaz J.F."/>
            <person name="Benocci T."/>
            <person name="Peng M."/>
            <person name="Battaglia E."/>
            <person name="Haridas S."/>
            <person name="Andreopoulos W."/>
            <person name="Labutti K."/>
            <person name="Pangilinan J."/>
            <person name="Floch G.L."/>
            <person name="Makela M.R."/>
            <person name="Henrissat B."/>
            <person name="Grigoriev I.V."/>
            <person name="Crouch J.A."/>
            <person name="De Vries R.P."/>
            <person name="Sukno S.A."/>
            <person name="Thon M.R."/>
        </authorList>
    </citation>
    <scope>NUCLEOTIDE SEQUENCE</scope>
    <source>
        <strain evidence="9">CBS 102054</strain>
    </source>
</reference>
<dbReference type="Pfam" id="PF08240">
    <property type="entry name" value="ADH_N"/>
    <property type="match status" value="1"/>
</dbReference>
<dbReference type="InterPro" id="IPR020843">
    <property type="entry name" value="ER"/>
</dbReference>
<keyword evidence="6" id="KW-0520">NAD</keyword>